<reference evidence="1" key="1">
    <citation type="submission" date="2020-06" db="EMBL/GenBank/DDBJ databases">
        <title>Unique genomic features of the anaerobic methanotrophic archaea.</title>
        <authorList>
            <person name="Chadwick G.L."/>
            <person name="Skennerton C.T."/>
            <person name="Laso-Perez R."/>
            <person name="Leu A.O."/>
            <person name="Speth D.R."/>
            <person name="Yu H."/>
            <person name="Morgan-Lang C."/>
            <person name="Hatzenpichler R."/>
            <person name="Goudeau D."/>
            <person name="Malmstrom R."/>
            <person name="Brazelton W.J."/>
            <person name="Woyke T."/>
            <person name="Hallam S.J."/>
            <person name="Tyson G.W."/>
            <person name="Wegener G."/>
            <person name="Boetius A."/>
            <person name="Orphan V."/>
        </authorList>
    </citation>
    <scope>NUCLEOTIDE SEQUENCE</scope>
</reference>
<dbReference type="AlphaFoldDB" id="A0A7G9YDL7"/>
<gene>
    <name evidence="1" type="ORF">FAKCHJAF_00038</name>
    <name evidence="2" type="ORF">JECKPIEH_00009</name>
</gene>
<proteinExistence type="predicted"/>
<organism evidence="1">
    <name type="scientific">Candidatus Methanogaster sp. ANME-2c ERB4</name>
    <dbReference type="NCBI Taxonomy" id="2759911"/>
    <lineage>
        <taxon>Archaea</taxon>
        <taxon>Methanobacteriati</taxon>
        <taxon>Methanobacteriota</taxon>
        <taxon>Stenosarchaea group</taxon>
        <taxon>Methanomicrobia</taxon>
        <taxon>Methanosarcinales</taxon>
        <taxon>ANME-2 cluster</taxon>
        <taxon>Candidatus Methanogasteraceae</taxon>
        <taxon>Candidatus Methanogaster</taxon>
    </lineage>
</organism>
<accession>A0A7G9YDL7</accession>
<dbReference type="EMBL" id="MT631364">
    <property type="protein sequence ID" value="QNO48870.1"/>
    <property type="molecule type" value="Genomic_DNA"/>
</dbReference>
<evidence type="ECO:0000313" key="2">
    <source>
        <dbReference type="EMBL" id="QNO48870.1"/>
    </source>
</evidence>
<dbReference type="EMBL" id="MT631168">
    <property type="protein sequence ID" value="QNO46101.1"/>
    <property type="molecule type" value="Genomic_DNA"/>
</dbReference>
<name>A0A7G9YDL7_9EURY</name>
<sequence>MPGHNRKVKVISPEILMILEADVVCVTEGSIHTTVSPILRSWNIAGSSGTLRGDVSPAGSQTVAWYQTVTMGTREAQYVLLDLHTGAGVCAIKPIDGKIPQMAYWESDQLVVPWKQGNACGGKGLTGVRWSLGTHLPHPEVGCR</sequence>
<protein>
    <submittedName>
        <fullName evidence="1">Uncharacterized protein</fullName>
    </submittedName>
</protein>
<evidence type="ECO:0000313" key="1">
    <source>
        <dbReference type="EMBL" id="QNO46101.1"/>
    </source>
</evidence>